<comment type="caution">
    <text evidence="1">The sequence shown here is derived from an EMBL/GenBank/DDBJ whole genome shotgun (WGS) entry which is preliminary data.</text>
</comment>
<organism evidence="1 2">
    <name type="scientific">Shimazuella alba</name>
    <dbReference type="NCBI Taxonomy" id="2690964"/>
    <lineage>
        <taxon>Bacteria</taxon>
        <taxon>Bacillati</taxon>
        <taxon>Bacillota</taxon>
        <taxon>Bacilli</taxon>
        <taxon>Bacillales</taxon>
        <taxon>Thermoactinomycetaceae</taxon>
        <taxon>Shimazuella</taxon>
    </lineage>
</organism>
<gene>
    <name evidence="1" type="ORF">GSM42_09825</name>
</gene>
<proteinExistence type="predicted"/>
<dbReference type="AlphaFoldDB" id="A0A6I4VVX8"/>
<name>A0A6I4VVX8_9BACL</name>
<dbReference type="EMBL" id="WUUL01000005">
    <property type="protein sequence ID" value="MXQ54010.1"/>
    <property type="molecule type" value="Genomic_DNA"/>
</dbReference>
<accession>A0A6I4VVX8</accession>
<reference evidence="1 2" key="1">
    <citation type="submission" date="2019-12" db="EMBL/GenBank/DDBJ databases">
        <title>Whole-genome analyses of novel actinobacteria.</title>
        <authorList>
            <person name="Sahin N."/>
            <person name="Saygin H."/>
        </authorList>
    </citation>
    <scope>NUCLEOTIDE SEQUENCE [LARGE SCALE GENOMIC DNA]</scope>
    <source>
        <strain evidence="1 2">KC615</strain>
    </source>
</reference>
<protein>
    <submittedName>
        <fullName evidence="1">Uncharacterized protein</fullName>
    </submittedName>
</protein>
<keyword evidence="2" id="KW-1185">Reference proteome</keyword>
<evidence type="ECO:0000313" key="1">
    <source>
        <dbReference type="EMBL" id="MXQ54010.1"/>
    </source>
</evidence>
<evidence type="ECO:0000313" key="2">
    <source>
        <dbReference type="Proteomes" id="UP000430692"/>
    </source>
</evidence>
<dbReference type="RefSeq" id="WP_160801360.1">
    <property type="nucleotide sequence ID" value="NZ_WUUL01000005.1"/>
</dbReference>
<sequence>MHPDTTFKPSRPAVEANISIKQVPNCEKWEVVIDEMRVTGTLPQNIVDNPDPKIRYSKATEMELLADFQIQRAIGKYQELIRNVKRMLNSLEVIDEYSLIIPFDEALGHERIKSADPIPDDVYNAALAKTEEKWKRAVNEGDQLDFVPVTEAEAEAAVAYFKRELATTVQAPIGEAFWAVWQEYAVTAYSS</sequence>
<dbReference type="Proteomes" id="UP000430692">
    <property type="component" value="Unassembled WGS sequence"/>
</dbReference>